<organism evidence="1 2">
    <name type="scientific">Pseudomonas amygdali pv. tabaci</name>
    <name type="common">Pseudomonas syringae pv. tabaci</name>
    <dbReference type="NCBI Taxonomy" id="322"/>
    <lineage>
        <taxon>Bacteria</taxon>
        <taxon>Pseudomonadati</taxon>
        <taxon>Pseudomonadota</taxon>
        <taxon>Gammaproteobacteria</taxon>
        <taxon>Pseudomonadales</taxon>
        <taxon>Pseudomonadaceae</taxon>
        <taxon>Pseudomonas</taxon>
        <taxon>Pseudomonas amygdali</taxon>
    </lineage>
</organism>
<dbReference type="Proteomes" id="UP000280350">
    <property type="component" value="Unassembled WGS sequence"/>
</dbReference>
<name>A0AAX1VZD2_PSEAJ</name>
<protein>
    <submittedName>
        <fullName evidence="1">Uncharacterized protein</fullName>
    </submittedName>
</protein>
<evidence type="ECO:0000313" key="2">
    <source>
        <dbReference type="Proteomes" id="UP000280350"/>
    </source>
</evidence>
<comment type="caution">
    <text evidence="1">The sequence shown here is derived from an EMBL/GenBank/DDBJ whole genome shotgun (WGS) entry which is preliminary data.</text>
</comment>
<gene>
    <name evidence="1" type="ORF">ALQ89_01533</name>
</gene>
<accession>A0AAX1VZD2</accession>
<dbReference type="EMBL" id="RBNX01000032">
    <property type="protein sequence ID" value="RML83705.1"/>
    <property type="molecule type" value="Genomic_DNA"/>
</dbReference>
<dbReference type="AlphaFoldDB" id="A0AAX1VZD2"/>
<sequence length="44" mass="5113">MDGLVSYEPGQGGKFGEFACATERESRHVYEKTGRYRHHALVWR</sequence>
<reference evidence="1 2" key="1">
    <citation type="submission" date="2018-08" db="EMBL/GenBank/DDBJ databases">
        <title>Recombination of ecologically and evolutionarily significant loci maintains genetic cohesion in the Pseudomonas syringae species complex.</title>
        <authorList>
            <person name="Dillon M."/>
            <person name="Thakur S."/>
            <person name="Almeida R.N.D."/>
            <person name="Weir B.S."/>
            <person name="Guttman D.S."/>
        </authorList>
    </citation>
    <scope>NUCLEOTIDE SEQUENCE [LARGE SCALE GENOMIC DNA]</scope>
    <source>
        <strain evidence="1 2">ICMP 2851</strain>
    </source>
</reference>
<proteinExistence type="predicted"/>
<evidence type="ECO:0000313" key="1">
    <source>
        <dbReference type="EMBL" id="RML83705.1"/>
    </source>
</evidence>